<evidence type="ECO:0000313" key="2">
    <source>
        <dbReference type="Proteomes" id="UP000188533"/>
    </source>
</evidence>
<reference evidence="1 2" key="2">
    <citation type="submission" date="2017-02" db="EMBL/GenBank/DDBJ databases">
        <title>A genome survey and senescence transcriptome analysis in Lentinula edodes.</title>
        <authorList>
            <person name="Sakamoto Y."/>
            <person name="Nakade K."/>
            <person name="Sato S."/>
            <person name="Yoshida Y."/>
            <person name="Miyazaki K."/>
            <person name="Natsume S."/>
            <person name="Konno N."/>
        </authorList>
    </citation>
    <scope>NUCLEOTIDE SEQUENCE [LARGE SCALE GENOMIC DNA]</scope>
    <source>
        <strain evidence="1 2">NBRC 111202</strain>
    </source>
</reference>
<evidence type="ECO:0000313" key="1">
    <source>
        <dbReference type="EMBL" id="GAW00661.1"/>
    </source>
</evidence>
<dbReference type="AlphaFoldDB" id="A0A1Q3E0I1"/>
<gene>
    <name evidence="1" type="ORF">LENED_002202</name>
</gene>
<sequence>MFIHDYRIMKKGRFDYRWELLMDEFQAERLLSQPISGSEEFNFPVKSQTMGLLLMQSSSFLQDSPSPQHHFEVLDSMPVECYQGA</sequence>
<comment type="caution">
    <text evidence="1">The sequence shown here is derived from an EMBL/GenBank/DDBJ whole genome shotgun (WGS) entry which is preliminary data.</text>
</comment>
<dbReference type="EMBL" id="BDGU01000035">
    <property type="protein sequence ID" value="GAW00661.1"/>
    <property type="molecule type" value="Genomic_DNA"/>
</dbReference>
<reference evidence="1 2" key="1">
    <citation type="submission" date="2016-08" db="EMBL/GenBank/DDBJ databases">
        <authorList>
            <consortium name="Lentinula edodes genome sequencing consortium"/>
            <person name="Sakamoto Y."/>
            <person name="Nakade K."/>
            <person name="Sato S."/>
            <person name="Yoshida Y."/>
            <person name="Miyazaki K."/>
            <person name="Natsume S."/>
            <person name="Konno N."/>
        </authorList>
    </citation>
    <scope>NUCLEOTIDE SEQUENCE [LARGE SCALE GENOMIC DNA]</scope>
    <source>
        <strain evidence="1 2">NBRC 111202</strain>
    </source>
</reference>
<proteinExistence type="predicted"/>
<protein>
    <submittedName>
        <fullName evidence="1">Uncharacterized protein</fullName>
    </submittedName>
</protein>
<accession>A0A1Q3E0I1</accession>
<keyword evidence="2" id="KW-1185">Reference proteome</keyword>
<organism evidence="1 2">
    <name type="scientific">Lentinula edodes</name>
    <name type="common">Shiitake mushroom</name>
    <name type="synonym">Lentinus edodes</name>
    <dbReference type="NCBI Taxonomy" id="5353"/>
    <lineage>
        <taxon>Eukaryota</taxon>
        <taxon>Fungi</taxon>
        <taxon>Dikarya</taxon>
        <taxon>Basidiomycota</taxon>
        <taxon>Agaricomycotina</taxon>
        <taxon>Agaricomycetes</taxon>
        <taxon>Agaricomycetidae</taxon>
        <taxon>Agaricales</taxon>
        <taxon>Marasmiineae</taxon>
        <taxon>Omphalotaceae</taxon>
        <taxon>Lentinula</taxon>
    </lineage>
</organism>
<name>A0A1Q3E0I1_LENED</name>
<dbReference type="Proteomes" id="UP000188533">
    <property type="component" value="Unassembled WGS sequence"/>
</dbReference>